<dbReference type="CDD" id="cd07890">
    <property type="entry name" value="CYTH-like_AC_IV-like"/>
    <property type="match status" value="1"/>
</dbReference>
<dbReference type="RefSeq" id="WP_015641948.1">
    <property type="nucleotide sequence ID" value="NC_021219.1"/>
</dbReference>
<dbReference type="Gene3D" id="2.40.320.10">
    <property type="entry name" value="Hypothetical Protein Pfu-838710-001"/>
    <property type="match status" value="1"/>
</dbReference>
<dbReference type="Pfam" id="PF01928">
    <property type="entry name" value="CYTH"/>
    <property type="match status" value="1"/>
</dbReference>
<dbReference type="SMART" id="SM01118">
    <property type="entry name" value="CYTH"/>
    <property type="match status" value="1"/>
</dbReference>
<evidence type="ECO:0000259" key="1">
    <source>
        <dbReference type="PROSITE" id="PS51707"/>
    </source>
</evidence>
<dbReference type="InterPro" id="IPR008173">
    <property type="entry name" value="Adenylyl_cyclase_CyaB"/>
</dbReference>
<keyword evidence="3" id="KW-1185">Reference proteome</keyword>
<dbReference type="KEGG" id="saal:L336_0796"/>
<feature type="domain" description="CYTH" evidence="1">
    <location>
        <begin position="1"/>
        <end position="177"/>
    </location>
</feature>
<dbReference type="InterPro" id="IPR033469">
    <property type="entry name" value="CYTH-like_dom_sf"/>
</dbReference>
<dbReference type="OrthoDB" id="3216512at2"/>
<dbReference type="InterPro" id="IPR023577">
    <property type="entry name" value="CYTH_domain"/>
</dbReference>
<dbReference type="Proteomes" id="UP000013893">
    <property type="component" value="Chromosome"/>
</dbReference>
<dbReference type="PANTHER" id="PTHR21028:SF2">
    <property type="entry name" value="CYTH DOMAIN-CONTAINING PROTEIN"/>
    <property type="match status" value="1"/>
</dbReference>
<proteinExistence type="predicted"/>
<sequence>MREIEIKVLLKDKDLAIAALKKADIALGEPKKQHDVVYCLPGDRERAGESGVNWLRIRTQNDSEVFFTLKQSVSGSLDSIEHETTIASASEMDASLRLMGYEIFSDLTKYRQTAHVGKIELCLDEVPPLGSFIELEKLVDGPSDVVAVERELFAVLDSLGIEYDERITIGYDELMNDYLEAGK</sequence>
<organism evidence="2 3">
    <name type="scientific">Candidatus Saccharimonas aalborgensis</name>
    <dbReference type="NCBI Taxonomy" id="1332188"/>
    <lineage>
        <taxon>Bacteria</taxon>
        <taxon>Candidatus Saccharimonadota</taxon>
        <taxon>Candidatus Saccharimonadia</taxon>
        <taxon>Candidatus Saccharimonadales</taxon>
        <taxon>Candidatus Saccharimonadaceae</taxon>
        <taxon>Candidatus Saccharimonas</taxon>
    </lineage>
</organism>
<reference evidence="2 3" key="1">
    <citation type="journal article" date="2013" name="Nat. Biotechnol.">
        <title>Genome sequences of rare, uncultured bacteria obtained by differential coverage binning of multiple metagenomes.</title>
        <authorList>
            <person name="Albertsen M."/>
            <person name="Hugenholtz P."/>
            <person name="Skarshewski A."/>
            <person name="Nielsen K.L."/>
            <person name="Tyson G.W."/>
            <person name="Nielsen P.H."/>
        </authorList>
    </citation>
    <scope>NUCLEOTIDE SEQUENCE [LARGE SCALE GENOMIC DNA]</scope>
    <source>
        <strain evidence="2">TM71</strain>
    </source>
</reference>
<dbReference type="PROSITE" id="PS51707">
    <property type="entry name" value="CYTH"/>
    <property type="match status" value="1"/>
</dbReference>
<evidence type="ECO:0000313" key="2">
    <source>
        <dbReference type="EMBL" id="AGL62498.1"/>
    </source>
</evidence>
<protein>
    <submittedName>
        <fullName evidence="2">Putative Adenylyl cyclase CyaB</fullName>
    </submittedName>
</protein>
<dbReference type="HOGENOM" id="CLU_1501988_0_0_0"/>
<accession>R4PLK3</accession>
<dbReference type="EMBL" id="CP005957">
    <property type="protein sequence ID" value="AGL62498.1"/>
    <property type="molecule type" value="Genomic_DNA"/>
</dbReference>
<name>R4PLK3_9BACT</name>
<evidence type="ECO:0000313" key="3">
    <source>
        <dbReference type="Proteomes" id="UP000013893"/>
    </source>
</evidence>
<dbReference type="SUPFAM" id="SSF55154">
    <property type="entry name" value="CYTH-like phosphatases"/>
    <property type="match status" value="1"/>
</dbReference>
<gene>
    <name evidence="2" type="ORF">L336_0796</name>
</gene>
<dbReference type="STRING" id="1332188.L336_0796"/>
<dbReference type="NCBIfam" id="TIGR00318">
    <property type="entry name" value="cyaB"/>
    <property type="match status" value="1"/>
</dbReference>
<dbReference type="PANTHER" id="PTHR21028">
    <property type="entry name" value="SI:CH211-156B7.4"/>
    <property type="match status" value="1"/>
</dbReference>
<dbReference type="AlphaFoldDB" id="R4PLK3"/>